<comment type="caution">
    <text evidence="1">The sequence shown here is derived from an EMBL/GenBank/DDBJ whole genome shotgun (WGS) entry which is preliminary data.</text>
</comment>
<gene>
    <name evidence="1" type="ORF">HPB50_024790</name>
</gene>
<keyword evidence="2" id="KW-1185">Reference proteome</keyword>
<accession>A0ACB7T957</accession>
<dbReference type="Proteomes" id="UP000821845">
    <property type="component" value="Chromosome 10"/>
</dbReference>
<organism evidence="1 2">
    <name type="scientific">Hyalomma asiaticum</name>
    <name type="common">Tick</name>
    <dbReference type="NCBI Taxonomy" id="266040"/>
    <lineage>
        <taxon>Eukaryota</taxon>
        <taxon>Metazoa</taxon>
        <taxon>Ecdysozoa</taxon>
        <taxon>Arthropoda</taxon>
        <taxon>Chelicerata</taxon>
        <taxon>Arachnida</taxon>
        <taxon>Acari</taxon>
        <taxon>Parasitiformes</taxon>
        <taxon>Ixodida</taxon>
        <taxon>Ixodoidea</taxon>
        <taxon>Ixodidae</taxon>
        <taxon>Hyalomminae</taxon>
        <taxon>Hyalomma</taxon>
    </lineage>
</organism>
<reference evidence="1" key="1">
    <citation type="submission" date="2020-05" db="EMBL/GenBank/DDBJ databases">
        <title>Large-scale comparative analyses of tick genomes elucidate their genetic diversity and vector capacities.</title>
        <authorList>
            <person name="Jia N."/>
            <person name="Wang J."/>
            <person name="Shi W."/>
            <person name="Du L."/>
            <person name="Sun Y."/>
            <person name="Zhan W."/>
            <person name="Jiang J."/>
            <person name="Wang Q."/>
            <person name="Zhang B."/>
            <person name="Ji P."/>
            <person name="Sakyi L.B."/>
            <person name="Cui X."/>
            <person name="Yuan T."/>
            <person name="Jiang B."/>
            <person name="Yang W."/>
            <person name="Lam T.T.-Y."/>
            <person name="Chang Q."/>
            <person name="Ding S."/>
            <person name="Wang X."/>
            <person name="Zhu J."/>
            <person name="Ruan X."/>
            <person name="Zhao L."/>
            <person name="Wei J."/>
            <person name="Que T."/>
            <person name="Du C."/>
            <person name="Cheng J."/>
            <person name="Dai P."/>
            <person name="Han X."/>
            <person name="Huang E."/>
            <person name="Gao Y."/>
            <person name="Liu J."/>
            <person name="Shao H."/>
            <person name="Ye R."/>
            <person name="Li L."/>
            <person name="Wei W."/>
            <person name="Wang X."/>
            <person name="Wang C."/>
            <person name="Yang T."/>
            <person name="Huo Q."/>
            <person name="Li W."/>
            <person name="Guo W."/>
            <person name="Chen H."/>
            <person name="Zhou L."/>
            <person name="Ni X."/>
            <person name="Tian J."/>
            <person name="Zhou Y."/>
            <person name="Sheng Y."/>
            <person name="Liu T."/>
            <person name="Pan Y."/>
            <person name="Xia L."/>
            <person name="Li J."/>
            <person name="Zhao F."/>
            <person name="Cao W."/>
        </authorList>
    </citation>
    <scope>NUCLEOTIDE SEQUENCE</scope>
    <source>
        <strain evidence="1">Hyas-2018</strain>
    </source>
</reference>
<proteinExistence type="predicted"/>
<protein>
    <submittedName>
        <fullName evidence="1">Uncharacterized protein</fullName>
    </submittedName>
</protein>
<name>A0ACB7T957_HYAAI</name>
<dbReference type="EMBL" id="CM023490">
    <property type="protein sequence ID" value="KAH6943603.1"/>
    <property type="molecule type" value="Genomic_DNA"/>
</dbReference>
<sequence length="395" mass="44718">MPVFGTLSPQFDDTQWMTSWLGALEETRTLRELRICLLGMTDAQCRSLFLGIAGSDTLDHVVFEDVADCLNLETLSKLIQNFGIGDRVRFRHLSITHQNSPVLSKVTALSSLTFNSLGVQLHSWYPMEHLLNCCKTVSRRGTKMTLNVHCDLMRQSAFGDLLSWLAQSSTLTDVAIDCFNHADTYRCEECADMCSKLVSAVASNGNITGVTLVSLRLEAEHLNMLCESARMYRRLTEISVLPACVDFKACVREKQRRWTEGYHAATVQLQYVVHQNASRIGPAVRFVLGRDITAEEAIALEDLYDHPRVLERVRHEARVTNAEAAAMVKRAAAKLRNMNVHYYMWLAGVVKKRQAVRLDRDSQEVHILDLPLECWIHIRRYLKIADVASARPRLA</sequence>
<evidence type="ECO:0000313" key="2">
    <source>
        <dbReference type="Proteomes" id="UP000821845"/>
    </source>
</evidence>
<evidence type="ECO:0000313" key="1">
    <source>
        <dbReference type="EMBL" id="KAH6943603.1"/>
    </source>
</evidence>